<proteinExistence type="predicted"/>
<dbReference type="AlphaFoldDB" id="A0A857DF38"/>
<dbReference type="Proteomes" id="UP000430508">
    <property type="component" value="Chromosome"/>
</dbReference>
<dbReference type="RefSeq" id="WP_158208110.1">
    <property type="nucleotide sequence ID" value="NZ_CP046996.1"/>
</dbReference>
<gene>
    <name evidence="1" type="ORF">GQ588_01450</name>
</gene>
<sequence>MAAPKGNNFNPNGRPKEYDPEIIADRLEQFIKDNDQPFIQQFCLDEDISKQSFYNLCNSNKRLLDANKKALDKQELFILNNAPTGKYNPVFGIFRLKQPCFGYVDKNNDPIQVEISVVSPEERQQRIAALQNKLLEENL</sequence>
<reference evidence="1 2" key="1">
    <citation type="submission" date="2019-12" db="EMBL/GenBank/DDBJ databases">
        <title>Sequence classification of anaerobic respiratory reductive dehalogenases: First we see many, then we see few.</title>
        <authorList>
            <person name="Molenda O."/>
            <person name="Puentes Jacome L.A."/>
            <person name="Cao X."/>
            <person name="Nesbo C.L."/>
            <person name="Tang S."/>
            <person name="Morson N."/>
            <person name="Patron J."/>
            <person name="Lomheim L."/>
            <person name="Wishart D.S."/>
            <person name="Edwards E.A."/>
        </authorList>
    </citation>
    <scope>NUCLEOTIDE SEQUENCE [LARGE SCALE GENOMIC DNA]</scope>
    <source>
        <strain evidence="1 2">12DCA</strain>
    </source>
</reference>
<accession>A0A857DF38</accession>
<organism evidence="1 2">
    <name type="scientific">Dehalobacter restrictus</name>
    <dbReference type="NCBI Taxonomy" id="55583"/>
    <lineage>
        <taxon>Bacteria</taxon>
        <taxon>Bacillati</taxon>
        <taxon>Bacillota</taxon>
        <taxon>Clostridia</taxon>
        <taxon>Eubacteriales</taxon>
        <taxon>Desulfitobacteriaceae</taxon>
        <taxon>Dehalobacter</taxon>
    </lineage>
</organism>
<evidence type="ECO:0000313" key="1">
    <source>
        <dbReference type="EMBL" id="QGZ99422.1"/>
    </source>
</evidence>
<evidence type="ECO:0000313" key="2">
    <source>
        <dbReference type="Proteomes" id="UP000430508"/>
    </source>
</evidence>
<name>A0A857DF38_9FIRM</name>
<protein>
    <submittedName>
        <fullName evidence="1">Uncharacterized protein</fullName>
    </submittedName>
</protein>
<dbReference type="EMBL" id="CP046996">
    <property type="protein sequence ID" value="QGZ99422.1"/>
    <property type="molecule type" value="Genomic_DNA"/>
</dbReference>